<gene>
    <name evidence="2" type="ORF">BYL167_LOCUS45735</name>
</gene>
<protein>
    <recommendedName>
        <fullName evidence="1">UBA domain-containing protein</fullName>
    </recommendedName>
</protein>
<evidence type="ECO:0000259" key="1">
    <source>
        <dbReference type="PROSITE" id="PS50030"/>
    </source>
</evidence>
<dbReference type="InterPro" id="IPR009060">
    <property type="entry name" value="UBA-like_sf"/>
</dbReference>
<accession>A0A8S3B487</accession>
<name>A0A8S3B487_9BILA</name>
<dbReference type="InterPro" id="IPR015940">
    <property type="entry name" value="UBA"/>
</dbReference>
<sequence>FLYSSQSLDLVDTVVANIFSVAKQAGSTAKAIIDTLQATDEKTRKIQYQEGTRSSTQNSNVDDFFEHVEFSDTGNRHLSLSNDPMEILIEMGFCNREKNQRLLVENNNNLSKVIELLTDDNNED</sequence>
<dbReference type="AlphaFoldDB" id="A0A8S3B487"/>
<feature type="non-terminal residue" evidence="2">
    <location>
        <position position="124"/>
    </location>
</feature>
<dbReference type="CDD" id="cd14319">
    <property type="entry name" value="UBA_NBR1"/>
    <property type="match status" value="1"/>
</dbReference>
<dbReference type="PROSITE" id="PS50030">
    <property type="entry name" value="UBA"/>
    <property type="match status" value="1"/>
</dbReference>
<organism evidence="2 3">
    <name type="scientific">Rotaria magnacalcarata</name>
    <dbReference type="NCBI Taxonomy" id="392030"/>
    <lineage>
        <taxon>Eukaryota</taxon>
        <taxon>Metazoa</taxon>
        <taxon>Spiralia</taxon>
        <taxon>Gnathifera</taxon>
        <taxon>Rotifera</taxon>
        <taxon>Eurotatoria</taxon>
        <taxon>Bdelloidea</taxon>
        <taxon>Philodinida</taxon>
        <taxon>Philodinidae</taxon>
        <taxon>Rotaria</taxon>
    </lineage>
</organism>
<dbReference type="SUPFAM" id="SSF46934">
    <property type="entry name" value="UBA-like"/>
    <property type="match status" value="1"/>
</dbReference>
<dbReference type="Proteomes" id="UP000681967">
    <property type="component" value="Unassembled WGS sequence"/>
</dbReference>
<dbReference type="EMBL" id="CAJOBH010127667">
    <property type="protein sequence ID" value="CAF4742077.1"/>
    <property type="molecule type" value="Genomic_DNA"/>
</dbReference>
<comment type="caution">
    <text evidence="2">The sequence shown here is derived from an EMBL/GenBank/DDBJ whole genome shotgun (WGS) entry which is preliminary data.</text>
</comment>
<evidence type="ECO:0000313" key="2">
    <source>
        <dbReference type="EMBL" id="CAF4742077.1"/>
    </source>
</evidence>
<proteinExistence type="predicted"/>
<reference evidence="2" key="1">
    <citation type="submission" date="2021-02" db="EMBL/GenBank/DDBJ databases">
        <authorList>
            <person name="Nowell W R."/>
        </authorList>
    </citation>
    <scope>NUCLEOTIDE SEQUENCE</scope>
</reference>
<dbReference type="Gene3D" id="1.10.8.10">
    <property type="entry name" value="DNA helicase RuvA subunit, C-terminal domain"/>
    <property type="match status" value="1"/>
</dbReference>
<evidence type="ECO:0000313" key="3">
    <source>
        <dbReference type="Proteomes" id="UP000681967"/>
    </source>
</evidence>
<feature type="domain" description="UBA" evidence="1">
    <location>
        <begin position="79"/>
        <end position="120"/>
    </location>
</feature>